<feature type="domain" description="AMP-binding enzyme C-terminal" evidence="6">
    <location>
        <begin position="453"/>
        <end position="530"/>
    </location>
</feature>
<dbReference type="PROSITE" id="PS00455">
    <property type="entry name" value="AMP_BINDING"/>
    <property type="match status" value="1"/>
</dbReference>
<feature type="domain" description="AMP-dependent synthetase/ligase" evidence="5">
    <location>
        <begin position="41"/>
        <end position="392"/>
    </location>
</feature>
<dbReference type="GO" id="GO:0016405">
    <property type="term" value="F:CoA-ligase activity"/>
    <property type="evidence" value="ECO:0007669"/>
    <property type="project" value="UniProtKB-ARBA"/>
</dbReference>
<dbReference type="GO" id="GO:0015645">
    <property type="term" value="F:fatty acid ligase activity"/>
    <property type="evidence" value="ECO:0007669"/>
    <property type="project" value="TreeGrafter"/>
</dbReference>
<dbReference type="RefSeq" id="WP_017129727.1">
    <property type="nucleotide sequence ID" value="NZ_JACAQE010000002.1"/>
</dbReference>
<reference evidence="7 8" key="1">
    <citation type="submission" date="2020-04" db="EMBL/GenBank/DDBJ databases">
        <title>Molecular characterization of pseudomonads from Agaricus bisporus reveal novel blotch 2 pathogens in Western Europe.</title>
        <authorList>
            <person name="Taparia T."/>
            <person name="Krijger M."/>
            <person name="Haynes E."/>
            <person name="Elpinstone J.G."/>
            <person name="Noble R."/>
            <person name="Van Der Wolf J."/>
        </authorList>
    </citation>
    <scope>NUCLEOTIDE SEQUENCE [LARGE SCALE GENOMIC DNA]</scope>
    <source>
        <strain evidence="7 8">IPO3738</strain>
    </source>
</reference>
<dbReference type="InterPro" id="IPR051087">
    <property type="entry name" value="Mitochondrial_ACSM"/>
</dbReference>
<keyword evidence="4" id="KW-0067">ATP-binding</keyword>
<comment type="caution">
    <text evidence="7">The sequence shown here is derived from an EMBL/GenBank/DDBJ whole genome shotgun (WGS) entry which is preliminary data.</text>
</comment>
<evidence type="ECO:0000256" key="1">
    <source>
        <dbReference type="ARBA" id="ARBA00006432"/>
    </source>
</evidence>
<dbReference type="AlphaFoldDB" id="A0A7Y8CDI7"/>
<evidence type="ECO:0000256" key="3">
    <source>
        <dbReference type="ARBA" id="ARBA00022741"/>
    </source>
</evidence>
<organism evidence="7 8">
    <name type="scientific">Pseudomonas gingeri</name>
    <dbReference type="NCBI Taxonomy" id="117681"/>
    <lineage>
        <taxon>Bacteria</taxon>
        <taxon>Pseudomonadati</taxon>
        <taxon>Pseudomonadota</taxon>
        <taxon>Gammaproteobacteria</taxon>
        <taxon>Pseudomonadales</taxon>
        <taxon>Pseudomonadaceae</taxon>
        <taxon>Pseudomonas</taxon>
    </lineage>
</organism>
<dbReference type="GO" id="GO:0005524">
    <property type="term" value="F:ATP binding"/>
    <property type="evidence" value="ECO:0007669"/>
    <property type="project" value="UniProtKB-KW"/>
</dbReference>
<dbReference type="FunFam" id="3.30.300.30:FF:000005">
    <property type="entry name" value="Acyl-coenzyme A synthetase ACSM5, mitochondrial"/>
    <property type="match status" value="1"/>
</dbReference>
<protein>
    <submittedName>
        <fullName evidence="7">AMP-binding protein</fullName>
    </submittedName>
</protein>
<dbReference type="EMBL" id="JACAQE010000002">
    <property type="protein sequence ID" value="NWC13991.1"/>
    <property type="molecule type" value="Genomic_DNA"/>
</dbReference>
<dbReference type="InterPro" id="IPR045851">
    <property type="entry name" value="AMP-bd_C_sf"/>
</dbReference>
<dbReference type="GO" id="GO:0006633">
    <property type="term" value="P:fatty acid biosynthetic process"/>
    <property type="evidence" value="ECO:0007669"/>
    <property type="project" value="TreeGrafter"/>
</dbReference>
<dbReference type="InterPro" id="IPR000873">
    <property type="entry name" value="AMP-dep_synth/lig_dom"/>
</dbReference>
<dbReference type="Proteomes" id="UP000517547">
    <property type="component" value="Unassembled WGS sequence"/>
</dbReference>
<evidence type="ECO:0000256" key="2">
    <source>
        <dbReference type="ARBA" id="ARBA00022598"/>
    </source>
</evidence>
<dbReference type="Pfam" id="PF13193">
    <property type="entry name" value="AMP-binding_C"/>
    <property type="match status" value="1"/>
</dbReference>
<evidence type="ECO:0000256" key="4">
    <source>
        <dbReference type="ARBA" id="ARBA00022840"/>
    </source>
</evidence>
<sequence length="548" mass="59938">MRDYLTATENFNYQQTADAALKGTLTALNASVECCDRHALPGRIALFWEGRDGSSATYTFTDLQDRAGRFANFLLAQGVRRGDKVAGLLPRNVELLVTLFATWRIGAVYQPLFTAFGPKAIEHRLGSSGARVVVTDAANRAKLSEVGDCPTIVTVAGPRGQGIVRGDFSFWAELDNYPAHCEPVMLDSEDPFLLMFTSGTTGPAKPLEVPLKAIIAFQNYTRDAVDLRAEDAFWNVADPGWAYGLYFGITGPLGLGHPITFYDGPFTVESTCRVIEKYGITNLTGSPTAYRLLIAAGEAFSGRVRGRLRAVSSAGEPLNPEVIRWFAEHLDVTILDHYGQTEVGMVLCNHHGLRHPVHVGSAGFASPGHRIVVLDDDYQELGVGQPGILALDRSQSPMCWFNGYKGFETRAFVGRYYLSGDTVELNADGSISFVGRSDDVITTSGYRVGPFDVESALVEHPAVVEAAVVGKPDPERTELVKAFVVLGAQYRADPQLAEELRQHVRKRLAAHAYPREIEFVEELPKTPSGKLQRFILRNQEIAKAQAAT</sequence>
<dbReference type="PANTHER" id="PTHR43605:SF10">
    <property type="entry name" value="ACYL-COA SYNTHETASE MEDIUM CHAIN FAMILY MEMBER 3"/>
    <property type="match status" value="1"/>
</dbReference>
<accession>A0A7Y8CDI7</accession>
<dbReference type="Gene3D" id="3.30.300.30">
    <property type="match status" value="1"/>
</dbReference>
<dbReference type="InterPro" id="IPR042099">
    <property type="entry name" value="ANL_N_sf"/>
</dbReference>
<dbReference type="GO" id="GO:0006637">
    <property type="term" value="P:acyl-CoA metabolic process"/>
    <property type="evidence" value="ECO:0007669"/>
    <property type="project" value="TreeGrafter"/>
</dbReference>
<comment type="similarity">
    <text evidence="1">Belongs to the ATP-dependent AMP-binding enzyme family.</text>
</comment>
<name>A0A7Y8CDI7_9PSED</name>
<dbReference type="SUPFAM" id="SSF56801">
    <property type="entry name" value="Acetyl-CoA synthetase-like"/>
    <property type="match status" value="1"/>
</dbReference>
<dbReference type="GO" id="GO:0004321">
    <property type="term" value="F:fatty-acyl-CoA synthase activity"/>
    <property type="evidence" value="ECO:0007669"/>
    <property type="project" value="TreeGrafter"/>
</dbReference>
<keyword evidence="2" id="KW-0436">Ligase</keyword>
<dbReference type="Gene3D" id="3.40.50.12780">
    <property type="entry name" value="N-terminal domain of ligase-like"/>
    <property type="match status" value="1"/>
</dbReference>
<evidence type="ECO:0000313" key="8">
    <source>
        <dbReference type="Proteomes" id="UP000517547"/>
    </source>
</evidence>
<evidence type="ECO:0000259" key="6">
    <source>
        <dbReference type="Pfam" id="PF13193"/>
    </source>
</evidence>
<keyword evidence="3" id="KW-0547">Nucleotide-binding</keyword>
<evidence type="ECO:0000313" key="7">
    <source>
        <dbReference type="EMBL" id="NWC13991.1"/>
    </source>
</evidence>
<dbReference type="Pfam" id="PF00501">
    <property type="entry name" value="AMP-binding"/>
    <property type="match status" value="1"/>
</dbReference>
<dbReference type="PANTHER" id="PTHR43605">
    <property type="entry name" value="ACYL-COENZYME A SYNTHETASE"/>
    <property type="match status" value="1"/>
</dbReference>
<evidence type="ECO:0000259" key="5">
    <source>
        <dbReference type="Pfam" id="PF00501"/>
    </source>
</evidence>
<gene>
    <name evidence="7" type="ORF">HX845_10075</name>
</gene>
<proteinExistence type="inferred from homology"/>
<dbReference type="InterPro" id="IPR025110">
    <property type="entry name" value="AMP-bd_C"/>
</dbReference>
<dbReference type="InterPro" id="IPR020845">
    <property type="entry name" value="AMP-binding_CS"/>
</dbReference>